<dbReference type="SUPFAM" id="SSF52743">
    <property type="entry name" value="Subtilisin-like"/>
    <property type="match status" value="1"/>
</dbReference>
<reference evidence="9 10" key="1">
    <citation type="submission" date="2017-07" db="EMBL/GenBank/DDBJ databases">
        <title>Amycolatopsis alba DSM 44262 Genome sequencing and assembly.</title>
        <authorList>
            <person name="Kaur N."/>
            <person name="Mayilraj S."/>
        </authorList>
    </citation>
    <scope>NUCLEOTIDE SEQUENCE [LARGE SCALE GENOMIC DNA]</scope>
    <source>
        <strain evidence="9 10">DSM 44262</strain>
    </source>
</reference>
<dbReference type="GO" id="GO:0008240">
    <property type="term" value="F:tripeptidyl-peptidase activity"/>
    <property type="evidence" value="ECO:0007669"/>
    <property type="project" value="TreeGrafter"/>
</dbReference>
<evidence type="ECO:0000256" key="7">
    <source>
        <dbReference type="ARBA" id="ARBA00023145"/>
    </source>
</evidence>
<dbReference type="AlphaFoldDB" id="A0A229RAE1"/>
<dbReference type="PANTHER" id="PTHR14218:SF15">
    <property type="entry name" value="TRIPEPTIDYL-PEPTIDASE 1"/>
    <property type="match status" value="1"/>
</dbReference>
<dbReference type="PROSITE" id="PS00138">
    <property type="entry name" value="SUBTILASE_SER"/>
    <property type="match status" value="1"/>
</dbReference>
<dbReference type="InterPro" id="IPR050819">
    <property type="entry name" value="Tripeptidyl-peptidase_I"/>
</dbReference>
<proteinExistence type="predicted"/>
<evidence type="ECO:0000256" key="6">
    <source>
        <dbReference type="ARBA" id="ARBA00022837"/>
    </source>
</evidence>
<dbReference type="InterPro" id="IPR000209">
    <property type="entry name" value="Peptidase_S8/S53_dom"/>
</dbReference>
<evidence type="ECO:0000256" key="3">
    <source>
        <dbReference type="ARBA" id="ARBA00022723"/>
    </source>
</evidence>
<evidence type="ECO:0000313" key="10">
    <source>
        <dbReference type="Proteomes" id="UP000215563"/>
    </source>
</evidence>
<dbReference type="CDD" id="cd11377">
    <property type="entry name" value="Pro-peptidase_S53"/>
    <property type="match status" value="1"/>
</dbReference>
<evidence type="ECO:0000256" key="4">
    <source>
        <dbReference type="ARBA" id="ARBA00022801"/>
    </source>
</evidence>
<keyword evidence="10" id="KW-1185">Reference proteome</keyword>
<dbReference type="InterPro" id="IPR036852">
    <property type="entry name" value="Peptidase_S8/S53_dom_sf"/>
</dbReference>
<evidence type="ECO:0000256" key="1">
    <source>
        <dbReference type="ARBA" id="ARBA00001913"/>
    </source>
</evidence>
<protein>
    <recommendedName>
        <fullName evidence="8">Peptidase S53 domain-containing protein</fullName>
    </recommendedName>
</protein>
<dbReference type="EMBL" id="NMQU01000148">
    <property type="protein sequence ID" value="OXM43449.1"/>
    <property type="molecule type" value="Genomic_DNA"/>
</dbReference>
<organism evidence="9 10">
    <name type="scientific">Amycolatopsis alba DSM 44262</name>
    <dbReference type="NCBI Taxonomy" id="1125972"/>
    <lineage>
        <taxon>Bacteria</taxon>
        <taxon>Bacillati</taxon>
        <taxon>Actinomycetota</taxon>
        <taxon>Actinomycetes</taxon>
        <taxon>Pseudonocardiales</taxon>
        <taxon>Pseudonocardiaceae</taxon>
        <taxon>Amycolatopsis</taxon>
    </lineage>
</organism>
<comment type="cofactor">
    <cofactor evidence="1">
        <name>Ca(2+)</name>
        <dbReference type="ChEBI" id="CHEBI:29108"/>
    </cofactor>
</comment>
<evidence type="ECO:0000256" key="5">
    <source>
        <dbReference type="ARBA" id="ARBA00022825"/>
    </source>
</evidence>
<dbReference type="GO" id="GO:0006508">
    <property type="term" value="P:proteolysis"/>
    <property type="evidence" value="ECO:0007669"/>
    <property type="project" value="UniProtKB-KW"/>
</dbReference>
<keyword evidence="5" id="KW-0720">Serine protease</keyword>
<name>A0A229RAE1_AMYAL</name>
<accession>A0A229RAE1</accession>
<dbReference type="InterPro" id="IPR023828">
    <property type="entry name" value="Peptidase_S8_Ser-AS"/>
</dbReference>
<gene>
    <name evidence="9" type="ORF">CFP75_38400</name>
</gene>
<keyword evidence="4" id="KW-0378">Hydrolase</keyword>
<dbReference type="Pfam" id="PF09286">
    <property type="entry name" value="Pro-kuma_activ"/>
    <property type="match status" value="1"/>
</dbReference>
<dbReference type="GO" id="GO:0046872">
    <property type="term" value="F:metal ion binding"/>
    <property type="evidence" value="ECO:0007669"/>
    <property type="project" value="UniProtKB-KW"/>
</dbReference>
<dbReference type="InterPro" id="IPR030400">
    <property type="entry name" value="Sedolisin_dom"/>
</dbReference>
<dbReference type="CDD" id="cd04056">
    <property type="entry name" value="Peptidases_S53"/>
    <property type="match status" value="1"/>
</dbReference>
<dbReference type="Pfam" id="PF00082">
    <property type="entry name" value="Peptidase_S8"/>
    <property type="match status" value="1"/>
</dbReference>
<comment type="caution">
    <text evidence="9">The sequence shown here is derived from an EMBL/GenBank/DDBJ whole genome shotgun (WGS) entry which is preliminary data.</text>
</comment>
<dbReference type="SMART" id="SM00944">
    <property type="entry name" value="Pro-kuma_activ"/>
    <property type="match status" value="1"/>
</dbReference>
<keyword evidence="6" id="KW-0106">Calcium</keyword>
<dbReference type="Proteomes" id="UP000215563">
    <property type="component" value="Unassembled WGS sequence"/>
</dbReference>
<keyword evidence="3" id="KW-0479">Metal-binding</keyword>
<dbReference type="InterPro" id="IPR015366">
    <property type="entry name" value="S53_propep"/>
</dbReference>
<dbReference type="GO" id="GO:0004252">
    <property type="term" value="F:serine-type endopeptidase activity"/>
    <property type="evidence" value="ECO:0007669"/>
    <property type="project" value="InterPro"/>
</dbReference>
<feature type="domain" description="Peptidase S53" evidence="8">
    <location>
        <begin position="228"/>
        <end position="630"/>
    </location>
</feature>
<evidence type="ECO:0000259" key="8">
    <source>
        <dbReference type="PROSITE" id="PS51695"/>
    </source>
</evidence>
<evidence type="ECO:0000256" key="2">
    <source>
        <dbReference type="ARBA" id="ARBA00022670"/>
    </source>
</evidence>
<dbReference type="PROSITE" id="PS51695">
    <property type="entry name" value="SEDOLISIN"/>
    <property type="match status" value="1"/>
</dbReference>
<dbReference type="PANTHER" id="PTHR14218">
    <property type="entry name" value="PROTEASE S8 TRIPEPTIDYL PEPTIDASE I CLN2"/>
    <property type="match status" value="1"/>
</dbReference>
<dbReference type="Gene3D" id="3.40.50.200">
    <property type="entry name" value="Peptidase S8/S53 domain"/>
    <property type="match status" value="1"/>
</dbReference>
<keyword evidence="2" id="KW-0645">Protease</keyword>
<dbReference type="SUPFAM" id="SSF54897">
    <property type="entry name" value="Protease propeptides/inhibitors"/>
    <property type="match status" value="1"/>
</dbReference>
<keyword evidence="7" id="KW-0865">Zymogen</keyword>
<sequence>MAGLAATTLTAVAPASAQPIALDDRTTVAGTVPSWATPQSRTGDAPDQSVRQIQVALSLRDPASAHALATGLASPNNAERGSFLTSRQFVDRFAPAESTVASVRDWLTGQGVSVEGVSGNRFMVKAHAPTSVLEKTFGTQLATYRDKVAGRVSTLVAPVAPISVPARLKASITAVLGLDDSEKSLRPQHTIPHATTQAQTCARWWGEQNNRDVPQKYPAGAQSNSLCGYTGPSVRAMYGLNAGQSGTGTTIGIVGAYDSTTLAADVNRAAVDTKTPGLAAGQYSKVLPEGGFADEKECDAGGWKFEQTLDVQAAHTIAPAAQLRYYAGKSCIGGLYEAFNKAVEDNVVDVISASWGNADGERRMPPATRDLFNQMALQASIQGQSIMVSSGDAGNNSGAVGTPTASFPATSPYVTAVGGTTVGLGQDNKPKVLTGWENSGNTLSGQHWVPQSDADGPFSGGAGGGPSALYDAPEWQQGVVPASIAGGRRAIPDVSALADSYTGLLIGFTDASGRYGLSSSGGTSLAAPLMAGLAADAQQARGGAQRGGLLTPALYALRSDTSALVDVVPQKAGVWTPVMHALPGAKVPGAEGSYLVDFDARPQNLASGRGWDPVTGVGTPARDFVRALAR</sequence>
<evidence type="ECO:0000313" key="9">
    <source>
        <dbReference type="EMBL" id="OXM43449.1"/>
    </source>
</evidence>